<evidence type="ECO:0000259" key="22">
    <source>
        <dbReference type="PROSITE" id="PS50878"/>
    </source>
</evidence>
<keyword evidence="14" id="KW-0239">DNA-directed DNA polymerase</keyword>
<evidence type="ECO:0000259" key="20">
    <source>
        <dbReference type="PROSITE" id="PS50013"/>
    </source>
</evidence>
<keyword evidence="17" id="KW-0511">Multifunctional enzyme</keyword>
<dbReference type="RefSeq" id="XP_002478760.1">
    <property type="nucleotide sequence ID" value="XM_002478715.1"/>
</dbReference>
<feature type="region of interest" description="Disordered" evidence="19">
    <location>
        <begin position="1"/>
        <end position="38"/>
    </location>
</feature>
<dbReference type="SMART" id="SM00343">
    <property type="entry name" value="ZnF_C2HC"/>
    <property type="match status" value="1"/>
</dbReference>
<dbReference type="PANTHER" id="PTHR37984:SF5">
    <property type="entry name" value="PROTEIN NYNRIN-LIKE"/>
    <property type="match status" value="1"/>
</dbReference>
<evidence type="ECO:0000256" key="9">
    <source>
        <dbReference type="ARBA" id="ARBA00022801"/>
    </source>
</evidence>
<keyword evidence="16" id="KW-0233">DNA recombination</keyword>
<dbReference type="GeneID" id="8099062"/>
<keyword evidence="9" id="KW-0378">Hydrolase</keyword>
<feature type="domain" description="Integrase catalytic" evidence="23">
    <location>
        <begin position="1343"/>
        <end position="1511"/>
    </location>
</feature>
<dbReference type="GO" id="GO:0015074">
    <property type="term" value="P:DNA integration"/>
    <property type="evidence" value="ECO:0007669"/>
    <property type="project" value="UniProtKB-KW"/>
</dbReference>
<dbReference type="EMBL" id="EQ962653">
    <property type="protein sequence ID" value="EED21797.1"/>
    <property type="molecule type" value="Genomic_DNA"/>
</dbReference>
<dbReference type="InterPro" id="IPR036875">
    <property type="entry name" value="Znf_CCHC_sf"/>
</dbReference>
<keyword evidence="13" id="KW-0695">RNA-directed DNA polymerase</keyword>
<dbReference type="Pfam" id="PF17919">
    <property type="entry name" value="RT_RNaseH_2"/>
    <property type="match status" value="1"/>
</dbReference>
<evidence type="ECO:0000256" key="12">
    <source>
        <dbReference type="ARBA" id="ARBA00022908"/>
    </source>
</evidence>
<evidence type="ECO:0000256" key="3">
    <source>
        <dbReference type="ARBA" id="ARBA00022679"/>
    </source>
</evidence>
<dbReference type="GO" id="GO:0006508">
    <property type="term" value="P:proteolysis"/>
    <property type="evidence" value="ECO:0007669"/>
    <property type="project" value="UniProtKB-KW"/>
</dbReference>
<keyword evidence="11" id="KW-0694">RNA-binding</keyword>
<dbReference type="GO" id="GO:0003964">
    <property type="term" value="F:RNA-directed DNA polymerase activity"/>
    <property type="evidence" value="ECO:0007669"/>
    <property type="project" value="UniProtKB-KW"/>
</dbReference>
<dbReference type="InterPro" id="IPR041588">
    <property type="entry name" value="Integrase_H2C2"/>
</dbReference>
<feature type="domain" description="Reverse transcriptase" evidence="22">
    <location>
        <begin position="790"/>
        <end position="969"/>
    </location>
</feature>
<keyword evidence="5" id="KW-0540">Nuclease</keyword>
<evidence type="ECO:0000256" key="11">
    <source>
        <dbReference type="ARBA" id="ARBA00022884"/>
    </source>
</evidence>
<dbReference type="Pfam" id="PF17921">
    <property type="entry name" value="Integrase_H2C2"/>
    <property type="match status" value="1"/>
</dbReference>
<dbReference type="CDD" id="cd00303">
    <property type="entry name" value="retropepsin_like"/>
    <property type="match status" value="1"/>
</dbReference>
<keyword evidence="6" id="KW-0479">Metal-binding</keyword>
<dbReference type="EMBL" id="EQ962652">
    <property type="protein sequence ID" value="EED22671.1"/>
    <property type="molecule type" value="Genomic_DNA"/>
</dbReference>
<dbReference type="GO" id="GO:0006310">
    <property type="term" value="P:DNA recombination"/>
    <property type="evidence" value="ECO:0007669"/>
    <property type="project" value="UniProtKB-KW"/>
</dbReference>
<dbReference type="Pfam" id="PF24626">
    <property type="entry name" value="SH3_Tf2-1"/>
    <property type="match status" value="1"/>
</dbReference>
<evidence type="ECO:0000256" key="2">
    <source>
        <dbReference type="ARBA" id="ARBA00022670"/>
    </source>
</evidence>
<dbReference type="Gene3D" id="3.30.420.10">
    <property type="entry name" value="Ribonuclease H-like superfamily/Ribonuclease H"/>
    <property type="match status" value="1"/>
</dbReference>
<keyword evidence="4" id="KW-0548">Nucleotidyltransferase</keyword>
<evidence type="ECO:0000256" key="1">
    <source>
        <dbReference type="ARBA" id="ARBA00011353"/>
    </source>
</evidence>
<sequence>MAKPGLGSTASEEPSHGCEGNGARETTEGRDRGSRRLTFDTEGAANVTVEENVQLPDDLTIDNWLENIRTAPKLMYQRVNDLLKAQRTELDRIYQDEIFRKDEELSQKNEAFQRLIDERDELQFAMNKLTLRFLNQEPGTGTVAASVTKKSPKIPDGKKLSDGKDPRYESWKIDVRAKLKANKDQYDTPEARRAYVKSMCEGEAAEHLLARLRDDAPDPFIDADDMIEHLDTIYLDANRVSNAKMDFRNLTQGKTRFQTFLSKFALLALDSGLSRSEWKEELYYKMNTEMKRAVMRESNDSTMSYEEFVKFCTMQANRLEQIAREEKTQRTADNRNNFNPTASGIPSTDKKSTAAKASNSNDDKKKKSLPWQDPELKPLMEQGLCFNCKQPGHRRNSCPFKKGTEIKEIETSTEQPKAQGDENTMTVSTRALADTGANGLAFMDRRFAMLIANHLAVSIQPLGEELRVRGFDGKEAAPINEVLTVHLLIDGRRQLDLPFLLANMGKHDVILGRMWFAENKVLPDCHGRRLIWPDEPSLKDTLVTKHYLNAPKRILKRINADPKHQRDVERRDKLMEVEDRVLRVAVPSRGSKDSNWSPMSPLARGEITANQRMLSSVETVQRDPPVVYGRHHDVSLAASYDRMNRALREALKEPEELPPPKRVRQHEKIPPTMDIALINAVGFVRHVRDKDTETCMTSLHEIEKAIDGQLQLQNEEEKDTETEGIKKTLPEKYWEFIDVFLKSKSDELPPHRLYDHKIELTEEKQLGYSPIYRMSLEELEAAREYILENLHKGFIVPSNAPFASPILMAKKPGGGLRFCVDFRKLNSITRKDRYPLPLIDEVFERLSRAKVFTKLDIRQGFHRIRMHPDSEDLTTFRCRYGTYKYKVMPFGVTNGPATFQRLINDIFMDCLDKFLVAFVDDLLIYSDNELEHELHVRQVLQRLRNAGLQAAIHKCEFHVTKTRYLGFIVTEHGIEVDPSKIEAILRWGVPTTVFGIQSFLGFCNFYRRFIKDYSRIAKPLYRLTHNNVPFEWTKNCQEAFDKLKLCLSTAPVLSHYQPNLPTRVETDASDGVIAGILSQLHEEGLWHPVAYFSRTMTPSERNYDIHDKEMLAIVRALEEWRPELVGLQREDRFEILSDHRALEYFMTTKKLNARQARWCEFLTDYYFVLRFRPGKANVAADTLTRRDGAPKDEGYRERTILTEDFLDSAVKADLGLVGEIDSSIDIMSRVVTANLTAEEAESYRQRAREGDDDWNLLGGRLFFRDRLFVPAVGDLQARLLDEIHQQPSTAHAGKGKMTRLVKERYYWPSWSQDVNRYVDNCMTCKRMNTRRDLPPGLLKPLPIPERPWQHISMDFMSYPKDKHGYDAVFVVVDRLGKRPVSIPCHKTVTAKEMARLFIRFVLPWAGLPDSIVSDRGPQFVSEFWQEVCRILGVTIKLSTADHAPTDGQTEIANQYLTQRLRPYVNHHQDDWSEWLPIMDYAAATLPQESTNLSPFMIERGYQPRTSFDWSGPAQPGRLTINQRDAQRWMTRFAEIWKYAKQQLQLAQERQQAQANRRRREVDFDVGDEVMVTTRNWNLNVPGRKLAMQWSGPYRVKEKVGHSYRLDLPPGINVHPVFSPDKLRLASRTKPLEGQLRDPSPPVEVNGEHEWEVDKVLDSKIRYRKLNYRVAWIGYDPDPQWYPARNFKNAPAKLREFHAAYPDKPGPPRRLQEWLDAADRDEFLPDEDDDDLV</sequence>
<keyword evidence="7" id="KW-0064">Aspartyl protease</keyword>
<dbReference type="PROSITE" id="PS50878">
    <property type="entry name" value="RT_POL"/>
    <property type="match status" value="1"/>
</dbReference>
<evidence type="ECO:0000256" key="4">
    <source>
        <dbReference type="ARBA" id="ARBA00022695"/>
    </source>
</evidence>
<dbReference type="VEuPathDB" id="FungiDB:TSTA_090360"/>
<dbReference type="InterPro" id="IPR001584">
    <property type="entry name" value="Integrase_cat-core"/>
</dbReference>
<dbReference type="InterPro" id="IPR012337">
    <property type="entry name" value="RNaseH-like_sf"/>
</dbReference>
<dbReference type="Gene3D" id="2.40.50.40">
    <property type="match status" value="1"/>
</dbReference>
<keyword evidence="18" id="KW-0863">Zinc-finger</keyword>
<dbReference type="RefSeq" id="XP_002340058.1">
    <property type="nucleotide sequence ID" value="XM_002340017.1"/>
</dbReference>
<dbReference type="EMBL" id="EQ962655">
    <property type="protein sequence ID" value="EED18927.1"/>
    <property type="molecule type" value="Genomic_DNA"/>
</dbReference>
<dbReference type="GO" id="GO:0003887">
    <property type="term" value="F:DNA-directed DNA polymerase activity"/>
    <property type="evidence" value="ECO:0007669"/>
    <property type="project" value="UniProtKB-KW"/>
</dbReference>
<dbReference type="VEuPathDB" id="FungiDB:TSTA_061590"/>
<dbReference type="SMART" id="SM00298">
    <property type="entry name" value="CHROMO"/>
    <property type="match status" value="1"/>
</dbReference>
<evidence type="ECO:0000259" key="23">
    <source>
        <dbReference type="PROSITE" id="PS50994"/>
    </source>
</evidence>
<comment type="subunit">
    <text evidence="1">Component of the NuA4 histone acetyltransferase complex.</text>
</comment>
<dbReference type="GO" id="GO:0003677">
    <property type="term" value="F:DNA binding"/>
    <property type="evidence" value="ECO:0007669"/>
    <property type="project" value="UniProtKB-KW"/>
</dbReference>
<reference evidence="27" key="2">
    <citation type="journal article" date="2015" name="Genome Announc.">
        <title>Genome sequence of the AIDS-associated pathogen Penicillium marneffei (ATCC18224) and its near taxonomic relative Talaromyces stipitatus (ATCC10500).</title>
        <authorList>
            <person name="Nierman W.C."/>
            <person name="Fedorova-Abrams N.D."/>
            <person name="Andrianopoulos A."/>
        </authorList>
    </citation>
    <scope>NUCLEOTIDE SEQUENCE [LARGE SCALE GENOMIC DNA]</scope>
    <source>
        <strain evidence="27">ATCC 10500 / CBS 375.48 / QM 6759 / NRRL 1006</strain>
    </source>
</reference>
<dbReference type="InterPro" id="IPR016197">
    <property type="entry name" value="Chromo-like_dom_sf"/>
</dbReference>
<evidence type="ECO:0000256" key="8">
    <source>
        <dbReference type="ARBA" id="ARBA00022759"/>
    </source>
</evidence>
<dbReference type="Gene3D" id="2.40.70.10">
    <property type="entry name" value="Acid Proteases"/>
    <property type="match status" value="1"/>
</dbReference>
<dbReference type="SUPFAM" id="SSF57756">
    <property type="entry name" value="Retrovirus zinc finger-like domains"/>
    <property type="match status" value="1"/>
</dbReference>
<dbReference type="InterPro" id="IPR000477">
    <property type="entry name" value="RT_dom"/>
</dbReference>
<reference evidence="26" key="1">
    <citation type="submission" date="2007-10" db="EMBL/GenBank/DDBJ databases">
        <authorList>
            <person name="Zhao H."/>
            <person name="Waite J.H."/>
        </authorList>
    </citation>
    <scope>NUCLEOTIDE SEQUENCE</scope>
    <source>
        <strain evidence="26">ATCC 10500</strain>
    </source>
</reference>
<evidence type="ECO:0000259" key="21">
    <source>
        <dbReference type="PROSITE" id="PS50158"/>
    </source>
</evidence>
<name>B8LX21_TALSN</name>
<dbReference type="InterPro" id="IPR041577">
    <property type="entry name" value="RT_RNaseH_2"/>
</dbReference>
<gene>
    <name evidence="26" type="ORF">TSTA_061590</name>
    <name evidence="25" type="ORF">TSTA_090360</name>
    <name evidence="24" type="ORF">TSTA_126350</name>
</gene>
<dbReference type="GO" id="GO:0006338">
    <property type="term" value="P:chromatin remodeling"/>
    <property type="evidence" value="ECO:0007669"/>
    <property type="project" value="UniProtKB-ARBA"/>
</dbReference>
<dbReference type="GO" id="GO:0003723">
    <property type="term" value="F:RNA binding"/>
    <property type="evidence" value="ECO:0007669"/>
    <property type="project" value="UniProtKB-KW"/>
</dbReference>
<accession>B8LX21</accession>
<dbReference type="eggNOG" id="KOG0017">
    <property type="taxonomic scope" value="Eukaryota"/>
</dbReference>
<dbReference type="GO" id="GO:0004190">
    <property type="term" value="F:aspartic-type endopeptidase activity"/>
    <property type="evidence" value="ECO:0007669"/>
    <property type="project" value="UniProtKB-KW"/>
</dbReference>
<dbReference type="Pfam" id="PF00078">
    <property type="entry name" value="RVT_1"/>
    <property type="match status" value="1"/>
</dbReference>
<feature type="compositionally biased region" description="Basic and acidic residues" evidence="19">
    <location>
        <begin position="153"/>
        <end position="165"/>
    </location>
</feature>
<dbReference type="HOGENOM" id="CLU_000384_38_1_1"/>
<dbReference type="OrthoDB" id="4364638at2759"/>
<dbReference type="SUPFAM" id="SSF56672">
    <property type="entry name" value="DNA/RNA polymerases"/>
    <property type="match status" value="1"/>
</dbReference>
<dbReference type="CDD" id="cd09274">
    <property type="entry name" value="RNase_HI_RT_Ty3"/>
    <property type="match status" value="1"/>
</dbReference>
<dbReference type="Gene3D" id="3.10.10.10">
    <property type="entry name" value="HIV Type 1 Reverse Transcriptase, subunit A, domain 1"/>
    <property type="match status" value="1"/>
</dbReference>
<keyword evidence="12" id="KW-0229">DNA integration</keyword>
<dbReference type="InterPro" id="IPR050951">
    <property type="entry name" value="Retrovirus_Pol_polyprotein"/>
</dbReference>
<keyword evidence="2" id="KW-0645">Protease</keyword>
<dbReference type="Gene3D" id="1.10.340.70">
    <property type="match status" value="1"/>
</dbReference>
<evidence type="ECO:0000256" key="7">
    <source>
        <dbReference type="ARBA" id="ARBA00022750"/>
    </source>
</evidence>
<keyword evidence="15" id="KW-0238">DNA-binding</keyword>
<feature type="compositionally biased region" description="Basic and acidic residues" evidence="19">
    <location>
        <begin position="25"/>
        <end position="38"/>
    </location>
</feature>
<evidence type="ECO:0000256" key="15">
    <source>
        <dbReference type="ARBA" id="ARBA00023125"/>
    </source>
</evidence>
<evidence type="ECO:0000256" key="18">
    <source>
        <dbReference type="PROSITE-ProRule" id="PRU00047"/>
    </source>
</evidence>
<evidence type="ECO:0000313" key="27">
    <source>
        <dbReference type="Proteomes" id="UP000001745"/>
    </source>
</evidence>
<dbReference type="InterPro" id="IPR043502">
    <property type="entry name" value="DNA/RNA_pol_sf"/>
</dbReference>
<keyword evidence="27" id="KW-1185">Reference proteome</keyword>
<dbReference type="GO" id="GO:0004519">
    <property type="term" value="F:endonuclease activity"/>
    <property type="evidence" value="ECO:0007669"/>
    <property type="project" value="UniProtKB-KW"/>
</dbReference>
<evidence type="ECO:0000256" key="10">
    <source>
        <dbReference type="ARBA" id="ARBA00022842"/>
    </source>
</evidence>
<keyword evidence="8" id="KW-0255">Endonuclease</keyword>
<dbReference type="Proteomes" id="UP000001745">
    <property type="component" value="Unassembled WGS sequence"/>
</dbReference>
<dbReference type="GeneID" id="8108124"/>
<dbReference type="CDD" id="cd00024">
    <property type="entry name" value="CD_CSD"/>
    <property type="match status" value="1"/>
</dbReference>
<evidence type="ECO:0000256" key="16">
    <source>
        <dbReference type="ARBA" id="ARBA00023172"/>
    </source>
</evidence>
<dbReference type="InterPro" id="IPR000953">
    <property type="entry name" value="Chromo/chromo_shadow_dom"/>
</dbReference>
<dbReference type="VEuPathDB" id="FungiDB:TSTA_126350"/>
<dbReference type="GO" id="GO:0005634">
    <property type="term" value="C:nucleus"/>
    <property type="evidence" value="ECO:0007669"/>
    <property type="project" value="UniProtKB-ARBA"/>
</dbReference>
<dbReference type="Pfam" id="PF00665">
    <property type="entry name" value="rve"/>
    <property type="match status" value="1"/>
</dbReference>
<feature type="region of interest" description="Disordered" evidence="19">
    <location>
        <begin position="143"/>
        <end position="165"/>
    </location>
</feature>
<dbReference type="SUPFAM" id="SSF53098">
    <property type="entry name" value="Ribonuclease H-like"/>
    <property type="match status" value="1"/>
</dbReference>
<dbReference type="PROSITE" id="PS50158">
    <property type="entry name" value="ZF_CCHC"/>
    <property type="match status" value="1"/>
</dbReference>
<evidence type="ECO:0000256" key="19">
    <source>
        <dbReference type="SAM" id="MobiDB-lite"/>
    </source>
</evidence>
<dbReference type="STRING" id="441959.B8LX21"/>
<dbReference type="SUPFAM" id="SSF54160">
    <property type="entry name" value="Chromo domain-like"/>
    <property type="match status" value="1"/>
</dbReference>
<dbReference type="PANTHER" id="PTHR37984">
    <property type="entry name" value="PROTEIN CBG26694"/>
    <property type="match status" value="1"/>
</dbReference>
<keyword evidence="18" id="KW-0862">Zinc</keyword>
<evidence type="ECO:0000256" key="6">
    <source>
        <dbReference type="ARBA" id="ARBA00022723"/>
    </source>
</evidence>
<dbReference type="InterPro" id="IPR036397">
    <property type="entry name" value="RNaseH_sf"/>
</dbReference>
<dbReference type="InterPro" id="IPR043128">
    <property type="entry name" value="Rev_trsase/Diguanyl_cyclase"/>
</dbReference>
<evidence type="ECO:0000256" key="13">
    <source>
        <dbReference type="ARBA" id="ARBA00022918"/>
    </source>
</evidence>
<dbReference type="InterPro" id="IPR001878">
    <property type="entry name" value="Znf_CCHC"/>
</dbReference>
<evidence type="ECO:0000256" key="5">
    <source>
        <dbReference type="ARBA" id="ARBA00022722"/>
    </source>
</evidence>
<evidence type="ECO:0000313" key="26">
    <source>
        <dbReference type="EMBL" id="EED22671.1"/>
    </source>
</evidence>
<dbReference type="InterPro" id="IPR056924">
    <property type="entry name" value="SH3_Tf2-1"/>
</dbReference>
<dbReference type="InterPro" id="IPR021109">
    <property type="entry name" value="Peptidase_aspartic_dom_sf"/>
</dbReference>
<dbReference type="PROSITE" id="PS50994">
    <property type="entry name" value="INTEGRASE"/>
    <property type="match status" value="1"/>
</dbReference>
<dbReference type="InParanoid" id="B8LX21"/>
<feature type="region of interest" description="Disordered" evidence="19">
    <location>
        <begin position="326"/>
        <end position="371"/>
    </location>
</feature>
<keyword evidence="3" id="KW-0808">Transferase</keyword>
<keyword evidence="10" id="KW-0460">Magnesium</keyword>
<feature type="compositionally biased region" description="Polar residues" evidence="19">
    <location>
        <begin position="334"/>
        <end position="346"/>
    </location>
</feature>
<feature type="domain" description="Chromo" evidence="20">
    <location>
        <begin position="1650"/>
        <end position="1708"/>
    </location>
</feature>
<feature type="domain" description="CCHC-type" evidence="21">
    <location>
        <begin position="385"/>
        <end position="399"/>
    </location>
</feature>
<dbReference type="PROSITE" id="PS50013">
    <property type="entry name" value="CHROMO_2"/>
    <property type="match status" value="1"/>
</dbReference>
<dbReference type="GeneID" id="8108503"/>
<evidence type="ECO:0000256" key="14">
    <source>
        <dbReference type="ARBA" id="ARBA00022932"/>
    </source>
</evidence>
<evidence type="ECO:0000313" key="24">
    <source>
        <dbReference type="EMBL" id="EED18927.1"/>
    </source>
</evidence>
<proteinExistence type="predicted"/>
<protein>
    <submittedName>
        <fullName evidence="24">Gag/polymerase/env polyprotein, putative</fullName>
    </submittedName>
    <submittedName>
        <fullName evidence="26">Retrotransposon polyprotein, putative</fullName>
    </submittedName>
</protein>
<evidence type="ECO:0000256" key="17">
    <source>
        <dbReference type="ARBA" id="ARBA00023268"/>
    </source>
</evidence>
<dbReference type="RefSeq" id="XP_002482919.1">
    <property type="nucleotide sequence ID" value="XM_002482874.1"/>
</dbReference>
<dbReference type="GO" id="GO:0008270">
    <property type="term" value="F:zinc ion binding"/>
    <property type="evidence" value="ECO:0007669"/>
    <property type="project" value="UniProtKB-KW"/>
</dbReference>
<evidence type="ECO:0000313" key="25">
    <source>
        <dbReference type="EMBL" id="EED21797.1"/>
    </source>
</evidence>
<dbReference type="FunCoup" id="B8LX21">
    <property type="interactions" value="24"/>
</dbReference>
<dbReference type="FunFam" id="3.30.70.270:FF:000020">
    <property type="entry name" value="Transposon Tf2-6 polyprotein-like Protein"/>
    <property type="match status" value="1"/>
</dbReference>
<organism evidence="26 27">
    <name type="scientific">Talaromyces stipitatus (strain ATCC 10500 / CBS 375.48 / QM 6759 / NRRL 1006)</name>
    <name type="common">Penicillium stipitatum</name>
    <dbReference type="NCBI Taxonomy" id="441959"/>
    <lineage>
        <taxon>Eukaryota</taxon>
        <taxon>Fungi</taxon>
        <taxon>Dikarya</taxon>
        <taxon>Ascomycota</taxon>
        <taxon>Pezizomycotina</taxon>
        <taxon>Eurotiomycetes</taxon>
        <taxon>Eurotiomycetidae</taxon>
        <taxon>Eurotiales</taxon>
        <taxon>Trichocomaceae</taxon>
        <taxon>Talaromyces</taxon>
        <taxon>Talaromyces sect. Talaromyces</taxon>
    </lineage>
</organism>
<dbReference type="Gene3D" id="3.30.70.270">
    <property type="match status" value="2"/>
</dbReference>
<dbReference type="CDD" id="cd01647">
    <property type="entry name" value="RT_LTR"/>
    <property type="match status" value="1"/>
</dbReference>